<evidence type="ECO:0000256" key="1">
    <source>
        <dbReference type="SAM" id="Phobius"/>
    </source>
</evidence>
<dbReference type="AlphaFoldDB" id="E9FZK0"/>
<evidence type="ECO:0000313" key="3">
    <source>
        <dbReference type="Proteomes" id="UP000000305"/>
    </source>
</evidence>
<feature type="transmembrane region" description="Helical" evidence="1">
    <location>
        <begin position="31"/>
        <end position="51"/>
    </location>
</feature>
<keyword evidence="1" id="KW-0812">Transmembrane</keyword>
<proteinExistence type="predicted"/>
<accession>E9FZK0</accession>
<keyword evidence="3" id="KW-1185">Reference proteome</keyword>
<protein>
    <submittedName>
        <fullName evidence="2">Uncharacterized protein</fullName>
    </submittedName>
</protein>
<keyword evidence="1" id="KW-0472">Membrane</keyword>
<evidence type="ECO:0000313" key="2">
    <source>
        <dbReference type="EMBL" id="EFX87070.1"/>
    </source>
</evidence>
<dbReference type="EMBL" id="GL732528">
    <property type="protein sequence ID" value="EFX87070.1"/>
    <property type="molecule type" value="Genomic_DNA"/>
</dbReference>
<organism evidence="2 3">
    <name type="scientific">Daphnia pulex</name>
    <name type="common">Water flea</name>
    <dbReference type="NCBI Taxonomy" id="6669"/>
    <lineage>
        <taxon>Eukaryota</taxon>
        <taxon>Metazoa</taxon>
        <taxon>Ecdysozoa</taxon>
        <taxon>Arthropoda</taxon>
        <taxon>Crustacea</taxon>
        <taxon>Branchiopoda</taxon>
        <taxon>Diplostraca</taxon>
        <taxon>Cladocera</taxon>
        <taxon>Anomopoda</taxon>
        <taxon>Daphniidae</taxon>
        <taxon>Daphnia</taxon>
    </lineage>
</organism>
<name>E9FZK0_DAPPU</name>
<sequence length="72" mass="8584">MKVKFLTKFITCMIKQIYLNVWIYAVGCCEFHFYGFFSLPVLIMNILVCFLEKSTQYIYGIVLSCRRFLCQC</sequence>
<dbReference type="InParanoid" id="E9FZK0"/>
<reference evidence="2 3" key="1">
    <citation type="journal article" date="2011" name="Science">
        <title>The ecoresponsive genome of Daphnia pulex.</title>
        <authorList>
            <person name="Colbourne J.K."/>
            <person name="Pfrender M.E."/>
            <person name="Gilbert D."/>
            <person name="Thomas W.K."/>
            <person name="Tucker A."/>
            <person name="Oakley T.H."/>
            <person name="Tokishita S."/>
            <person name="Aerts A."/>
            <person name="Arnold G.J."/>
            <person name="Basu M.K."/>
            <person name="Bauer D.J."/>
            <person name="Caceres C.E."/>
            <person name="Carmel L."/>
            <person name="Casola C."/>
            <person name="Choi J.H."/>
            <person name="Detter J.C."/>
            <person name="Dong Q."/>
            <person name="Dusheyko S."/>
            <person name="Eads B.D."/>
            <person name="Frohlich T."/>
            <person name="Geiler-Samerotte K.A."/>
            <person name="Gerlach D."/>
            <person name="Hatcher P."/>
            <person name="Jogdeo S."/>
            <person name="Krijgsveld J."/>
            <person name="Kriventseva E.V."/>
            <person name="Kultz D."/>
            <person name="Laforsch C."/>
            <person name="Lindquist E."/>
            <person name="Lopez J."/>
            <person name="Manak J.R."/>
            <person name="Muller J."/>
            <person name="Pangilinan J."/>
            <person name="Patwardhan R.P."/>
            <person name="Pitluck S."/>
            <person name="Pritham E.J."/>
            <person name="Rechtsteiner A."/>
            <person name="Rho M."/>
            <person name="Rogozin I.B."/>
            <person name="Sakarya O."/>
            <person name="Salamov A."/>
            <person name="Schaack S."/>
            <person name="Shapiro H."/>
            <person name="Shiga Y."/>
            <person name="Skalitzky C."/>
            <person name="Smith Z."/>
            <person name="Souvorov A."/>
            <person name="Sung W."/>
            <person name="Tang Z."/>
            <person name="Tsuchiya D."/>
            <person name="Tu H."/>
            <person name="Vos H."/>
            <person name="Wang M."/>
            <person name="Wolf Y.I."/>
            <person name="Yamagata H."/>
            <person name="Yamada T."/>
            <person name="Ye Y."/>
            <person name="Shaw J.R."/>
            <person name="Andrews J."/>
            <person name="Crease T.J."/>
            <person name="Tang H."/>
            <person name="Lucas S.M."/>
            <person name="Robertson H.M."/>
            <person name="Bork P."/>
            <person name="Koonin E.V."/>
            <person name="Zdobnov E.M."/>
            <person name="Grigoriev I.V."/>
            <person name="Lynch M."/>
            <person name="Boore J.L."/>
        </authorList>
    </citation>
    <scope>NUCLEOTIDE SEQUENCE [LARGE SCALE GENOMIC DNA]</scope>
</reference>
<keyword evidence="1" id="KW-1133">Transmembrane helix</keyword>
<dbReference type="KEGG" id="dpx:DAPPUDRAFT_312588"/>
<dbReference type="HOGENOM" id="CLU_2724797_0_0_1"/>
<dbReference type="Proteomes" id="UP000000305">
    <property type="component" value="Unassembled WGS sequence"/>
</dbReference>
<gene>
    <name evidence="2" type="ORF">DAPPUDRAFT_312588</name>
</gene>